<dbReference type="OrthoDB" id="7630629at2759"/>
<gene>
    <name evidence="1" type="ORF">WN51_09293</name>
</gene>
<reference evidence="1 2" key="1">
    <citation type="submission" date="2015-07" db="EMBL/GenBank/DDBJ databases">
        <title>The genome of Melipona quadrifasciata.</title>
        <authorList>
            <person name="Pan H."/>
            <person name="Kapheim K."/>
        </authorList>
    </citation>
    <scope>NUCLEOTIDE SEQUENCE [LARGE SCALE GENOMIC DNA]</scope>
    <source>
        <strain evidence="1">0111107301</strain>
        <tissue evidence="1">Whole body</tissue>
    </source>
</reference>
<accession>A0A0N1ITW7</accession>
<organism evidence="1 2">
    <name type="scientific">Melipona quadrifasciata</name>
    <dbReference type="NCBI Taxonomy" id="166423"/>
    <lineage>
        <taxon>Eukaryota</taxon>
        <taxon>Metazoa</taxon>
        <taxon>Ecdysozoa</taxon>
        <taxon>Arthropoda</taxon>
        <taxon>Hexapoda</taxon>
        <taxon>Insecta</taxon>
        <taxon>Pterygota</taxon>
        <taxon>Neoptera</taxon>
        <taxon>Endopterygota</taxon>
        <taxon>Hymenoptera</taxon>
        <taxon>Apocrita</taxon>
        <taxon>Aculeata</taxon>
        <taxon>Apoidea</taxon>
        <taxon>Anthophila</taxon>
        <taxon>Apidae</taxon>
        <taxon>Melipona</taxon>
    </lineage>
</organism>
<sequence>MKLATKISRNGFRYIRHTTLRNWFRLLARNSSELSIEVRFGAMMTSLKPRNGTAFPSWSSDQQCCHLNEIITFPEPPPVDHYVTDVSPTFLSDGIFYHGKPASCHKCVAKQLRPIKRTVSDPLAPMKELDSDTLNRWLKKEKEIYVDCPTRDNGVVFQTLANMPKWKSEYQQKQKSVFSIFPRSRQYELWHVRERRLEDLEEQKAPVVPCVEKEERLEMDNEPCGLLKPPVWWKDKSRKPSELPVGNINDYAYEKLKFNHEEKLDIDHSNKYIPDVIQRMQNSEDTSMKDALGHANTFEVVQKRNETLPVESLVDVNVCHSGKRPPVMDCCKLEDIEADDDRRWQPLHENFEFPKTKSEREHMLRELTRPFLHDVHTWYTKNKPTKLIIPLKHSGKRPMPERRFSHL</sequence>
<dbReference type="EMBL" id="KQ435729">
    <property type="protein sequence ID" value="KOX77628.1"/>
    <property type="molecule type" value="Genomic_DNA"/>
</dbReference>
<protein>
    <submittedName>
        <fullName evidence="1">Uncharacterized protein</fullName>
    </submittedName>
</protein>
<proteinExistence type="predicted"/>
<keyword evidence="2" id="KW-1185">Reference proteome</keyword>
<dbReference type="AlphaFoldDB" id="A0A0N1ITW7"/>
<evidence type="ECO:0000313" key="2">
    <source>
        <dbReference type="Proteomes" id="UP000053105"/>
    </source>
</evidence>
<name>A0A0N1ITW7_9HYME</name>
<evidence type="ECO:0000313" key="1">
    <source>
        <dbReference type="EMBL" id="KOX77628.1"/>
    </source>
</evidence>
<dbReference type="Proteomes" id="UP000053105">
    <property type="component" value="Unassembled WGS sequence"/>
</dbReference>